<accession>A0ABW6ERK9</accession>
<name>A0ABW6ERK9_9ACTN</name>
<sequence>MQAHRTLRRFLAALYWDRSVRAAAGRPGAWLNSYPPKTPAGSGYVRIAGMDLDRPVTVHLARGRGRNPRFWALPFDLDAKHHAPGQVADDAALLSDAVRAEGIGPVPVASGSPGGMHLWTGCRAGVPFPLVQRIYRAAARLCPSLDASLSNPTDALLRPPGSAHRNGGYATLTAHTVDEAVNVLGPESAPVTAFYRLAARLETMAADLPPEQAEPAAPATAAATASETGHGRRTVPPSILARGPRVRRIVQDATGCPVLDTPWRPLGGRALRGLHRRPTRRDDHSAIKHAPARSMALAGWTQAEGLAVVRDPQSSPALEYLRSERQADGSRRPRREEETARLWARVWWLAVEDAARMPRRPQDHGHAPQGDEVQQAVADLFARMRAAGPRRWARKSGPADEAILRALALLMMLAGTVDVSANVHRVGLLAGYTGQTASLALWRLTRDGWITVTAEAERRAGKARRVTLATSHECPDDEHHRCAVYQAPENIAPDHTGSDRSRTPRPPAPPTCALSASPDALRGLLTHQQADVWHDIGHHAARTLWAVQQAGNVTVAQIMGETGYGRRTTLRHLHRLAGLQLVEPARRRRGGTTYRATGRALYEAGRESGSAGRMAAMAVVYRVKQETIQWWAAEEVYRSLPYAQRPRRAPADQAVIPGMDPRGRAYPRDEQGRPDHARARRIEAQRINAAGMLDHAQELTRTGQLLDLPYLTPPEPSRPHPGARAGRRAVIPTRHRCPYCHAEPGARCTTGSSAKPAFRWHAARRRAARQAAEHGHP</sequence>
<organism evidence="3 4">
    <name type="scientific">Streptomyces sindenensis</name>
    <dbReference type="NCBI Taxonomy" id="67363"/>
    <lineage>
        <taxon>Bacteria</taxon>
        <taxon>Bacillati</taxon>
        <taxon>Actinomycetota</taxon>
        <taxon>Actinomycetes</taxon>
        <taxon>Kitasatosporales</taxon>
        <taxon>Streptomycetaceae</taxon>
        <taxon>Streptomyces</taxon>
    </lineage>
</organism>
<feature type="compositionally biased region" description="Basic and acidic residues" evidence="1">
    <location>
        <begin position="321"/>
        <end position="335"/>
    </location>
</feature>
<protein>
    <recommendedName>
        <fullName evidence="2">DNA-binding phage zinc finger domain-containing protein</fullName>
    </recommendedName>
</protein>
<feature type="region of interest" description="Disordered" evidence="1">
    <location>
        <begin position="489"/>
        <end position="515"/>
    </location>
</feature>
<dbReference type="RefSeq" id="WP_382917943.1">
    <property type="nucleotide sequence ID" value="NZ_JBHXOF010000035.1"/>
</dbReference>
<reference evidence="3 4" key="1">
    <citation type="submission" date="2024-09" db="EMBL/GenBank/DDBJ databases">
        <title>The Natural Products Discovery Center: Release of the First 8490 Sequenced Strains for Exploring Actinobacteria Biosynthetic Diversity.</title>
        <authorList>
            <person name="Kalkreuter E."/>
            <person name="Kautsar S.A."/>
            <person name="Yang D."/>
            <person name="Bader C.D."/>
            <person name="Teijaro C.N."/>
            <person name="Fluegel L."/>
            <person name="Davis C.M."/>
            <person name="Simpson J.R."/>
            <person name="Lauterbach L."/>
            <person name="Steele A.D."/>
            <person name="Gui C."/>
            <person name="Meng S."/>
            <person name="Li G."/>
            <person name="Viehrig K."/>
            <person name="Ye F."/>
            <person name="Su P."/>
            <person name="Kiefer A.F."/>
            <person name="Nichols A."/>
            <person name="Cepeda A.J."/>
            <person name="Yan W."/>
            <person name="Fan B."/>
            <person name="Jiang Y."/>
            <person name="Adhikari A."/>
            <person name="Zheng C.-J."/>
            <person name="Schuster L."/>
            <person name="Cowan T.M."/>
            <person name="Smanski M.J."/>
            <person name="Chevrette M.G."/>
            <person name="De Carvalho L.P.S."/>
            <person name="Shen B."/>
        </authorList>
    </citation>
    <scope>NUCLEOTIDE SEQUENCE [LARGE SCALE GENOMIC DNA]</scope>
    <source>
        <strain evidence="3 4">NPDC058546</strain>
    </source>
</reference>
<feature type="region of interest" description="Disordered" evidence="1">
    <location>
        <begin position="313"/>
        <end position="335"/>
    </location>
</feature>
<dbReference type="Proteomes" id="UP001598251">
    <property type="component" value="Unassembled WGS sequence"/>
</dbReference>
<evidence type="ECO:0000313" key="3">
    <source>
        <dbReference type="EMBL" id="MFD4217672.1"/>
    </source>
</evidence>
<dbReference type="Pfam" id="PF24623">
    <property type="entry name" value="Phage_zn_bind_8"/>
    <property type="match status" value="1"/>
</dbReference>
<feature type="compositionally biased region" description="Low complexity" evidence="1">
    <location>
        <begin position="211"/>
        <end position="228"/>
    </location>
</feature>
<keyword evidence="4" id="KW-1185">Reference proteome</keyword>
<gene>
    <name evidence="3" type="ORF">ACFWSS_32880</name>
</gene>
<feature type="region of interest" description="Disordered" evidence="1">
    <location>
        <begin position="211"/>
        <end position="238"/>
    </location>
</feature>
<feature type="region of interest" description="Disordered" evidence="1">
    <location>
        <begin position="647"/>
        <end position="676"/>
    </location>
</feature>
<feature type="domain" description="DNA-binding phage zinc finger" evidence="2">
    <location>
        <begin position="728"/>
        <end position="774"/>
    </location>
</feature>
<proteinExistence type="predicted"/>
<evidence type="ECO:0000313" key="4">
    <source>
        <dbReference type="Proteomes" id="UP001598251"/>
    </source>
</evidence>
<feature type="compositionally biased region" description="Basic and acidic residues" evidence="1">
    <location>
        <begin position="661"/>
        <end position="676"/>
    </location>
</feature>
<comment type="caution">
    <text evidence="3">The sequence shown here is derived from an EMBL/GenBank/DDBJ whole genome shotgun (WGS) entry which is preliminary data.</text>
</comment>
<evidence type="ECO:0000256" key="1">
    <source>
        <dbReference type="SAM" id="MobiDB-lite"/>
    </source>
</evidence>
<dbReference type="InterPro" id="IPR056911">
    <property type="entry name" value="Phage_Znf_bind_put"/>
</dbReference>
<dbReference type="EMBL" id="JBHXOF010000035">
    <property type="protein sequence ID" value="MFD4217672.1"/>
    <property type="molecule type" value="Genomic_DNA"/>
</dbReference>
<evidence type="ECO:0000259" key="2">
    <source>
        <dbReference type="Pfam" id="PF24623"/>
    </source>
</evidence>